<dbReference type="KEGG" id="mag:amb0442"/>
<evidence type="ECO:0000313" key="2">
    <source>
        <dbReference type="Proteomes" id="UP000007058"/>
    </source>
</evidence>
<reference evidence="1 2" key="1">
    <citation type="journal article" date="2005" name="DNA Res.">
        <title>Complete genome sequence of the facultative anaerobic magnetotactic bacterium Magnetospirillum sp. strain AMB-1.</title>
        <authorList>
            <person name="Matsunaga T."/>
            <person name="Okamura Y."/>
            <person name="Fukuda Y."/>
            <person name="Wahyudi A.T."/>
            <person name="Murase Y."/>
            <person name="Takeyama H."/>
        </authorList>
    </citation>
    <scope>NUCLEOTIDE SEQUENCE [LARGE SCALE GENOMIC DNA]</scope>
    <source>
        <strain evidence="2">ATCC 700264 / AMB-1</strain>
    </source>
</reference>
<accession>Q2WA79</accession>
<dbReference type="AlphaFoldDB" id="Q2WA79"/>
<dbReference type="HOGENOM" id="CLU_2142871_0_0_5"/>
<dbReference type="EMBL" id="AP007255">
    <property type="protein sequence ID" value="BAE49246.1"/>
    <property type="molecule type" value="Genomic_DNA"/>
</dbReference>
<protein>
    <submittedName>
        <fullName evidence="1">Uncharacterized protein</fullName>
    </submittedName>
</protein>
<gene>
    <name evidence="1" type="ordered locus">amb0442</name>
</gene>
<organism evidence="1 2">
    <name type="scientific">Paramagnetospirillum magneticum (strain ATCC 700264 / AMB-1)</name>
    <name type="common">Magnetospirillum magneticum</name>
    <dbReference type="NCBI Taxonomy" id="342108"/>
    <lineage>
        <taxon>Bacteria</taxon>
        <taxon>Pseudomonadati</taxon>
        <taxon>Pseudomonadota</taxon>
        <taxon>Alphaproteobacteria</taxon>
        <taxon>Rhodospirillales</taxon>
        <taxon>Magnetospirillaceae</taxon>
        <taxon>Paramagnetospirillum</taxon>
    </lineage>
</organism>
<dbReference type="RefSeq" id="WP_011382886.1">
    <property type="nucleotide sequence ID" value="NC_007626.1"/>
</dbReference>
<dbReference type="Proteomes" id="UP000007058">
    <property type="component" value="Chromosome"/>
</dbReference>
<dbReference type="STRING" id="342108.amb0442"/>
<name>Q2WA79_PARM1</name>
<evidence type="ECO:0000313" key="1">
    <source>
        <dbReference type="EMBL" id="BAE49246.1"/>
    </source>
</evidence>
<keyword evidence="2" id="KW-1185">Reference proteome</keyword>
<proteinExistence type="predicted"/>
<sequence length="112" mass="12067">MKVVWTAPADIAPDARRRVNRMHLLRMIEGGGGRAEFPGQNYVSRPVGLSVAVTTPSNDNDWPVACAANGEFPWFHPATSGLIRDCPGSGSVLTLTVVSHIRLDQAVCSCHQ</sequence>